<keyword evidence="1" id="KW-0812">Transmembrane</keyword>
<dbReference type="AlphaFoldDB" id="A0A1V9YG63"/>
<feature type="chain" id="PRO_5013184391" description="Secreted protein" evidence="2">
    <location>
        <begin position="22"/>
        <end position="321"/>
    </location>
</feature>
<evidence type="ECO:0000256" key="2">
    <source>
        <dbReference type="SAM" id="SignalP"/>
    </source>
</evidence>
<dbReference type="Proteomes" id="UP000243579">
    <property type="component" value="Unassembled WGS sequence"/>
</dbReference>
<feature type="signal peptide" evidence="2">
    <location>
        <begin position="1"/>
        <end position="21"/>
    </location>
</feature>
<organism evidence="3 4">
    <name type="scientific">Achlya hypogyna</name>
    <name type="common">Oomycete</name>
    <name type="synonym">Protoachlya hypogyna</name>
    <dbReference type="NCBI Taxonomy" id="1202772"/>
    <lineage>
        <taxon>Eukaryota</taxon>
        <taxon>Sar</taxon>
        <taxon>Stramenopiles</taxon>
        <taxon>Oomycota</taxon>
        <taxon>Saprolegniomycetes</taxon>
        <taxon>Saprolegniales</taxon>
        <taxon>Achlyaceae</taxon>
        <taxon>Achlya</taxon>
    </lineage>
</organism>
<dbReference type="EMBL" id="JNBR01001838">
    <property type="protein sequence ID" value="OQR84712.1"/>
    <property type="molecule type" value="Genomic_DNA"/>
</dbReference>
<evidence type="ECO:0000256" key="1">
    <source>
        <dbReference type="SAM" id="Phobius"/>
    </source>
</evidence>
<feature type="transmembrane region" description="Helical" evidence="1">
    <location>
        <begin position="273"/>
        <end position="295"/>
    </location>
</feature>
<name>A0A1V9YG63_ACHHY</name>
<evidence type="ECO:0000313" key="4">
    <source>
        <dbReference type="Proteomes" id="UP000243579"/>
    </source>
</evidence>
<keyword evidence="1" id="KW-0472">Membrane</keyword>
<keyword evidence="1" id="KW-1133">Transmembrane helix</keyword>
<comment type="caution">
    <text evidence="3">The sequence shown here is derived from an EMBL/GenBank/DDBJ whole genome shotgun (WGS) entry which is preliminary data.</text>
</comment>
<evidence type="ECO:0008006" key="5">
    <source>
        <dbReference type="Google" id="ProtNLM"/>
    </source>
</evidence>
<sequence length="321" mass="34660">MNYFRWHLLAFLLIVLLAADAALVLYELPGYEGQSLAVAPSDNPSDVLTQWSRPVSSIGLDPRMELITTDRDGMNATWHHSTLLLGSWTNRITSFRLRPSTTFNDLTSNDSASSWRSIGTPDGYLSVRTASSGLPECLSSDGVNCTTATNVADLLTRPPTIYPAQCGAAHTSYWGTSGFENATSWCALAHAALTSSRPTLAWTCVQRRTQWIAVTSEELCIRAGDACSEFADEALCAAAAASIVGSPNEFWVLSVTTKPKSFRTAPTANKSGWVWGFGVFVATATGGIILVAVVWSRRRKPDDLEATYCSSVGEDSDSNEL</sequence>
<evidence type="ECO:0000313" key="3">
    <source>
        <dbReference type="EMBL" id="OQR84712.1"/>
    </source>
</evidence>
<proteinExistence type="predicted"/>
<dbReference type="OrthoDB" id="57629at2759"/>
<keyword evidence="2" id="KW-0732">Signal</keyword>
<accession>A0A1V9YG63</accession>
<gene>
    <name evidence="3" type="ORF">ACHHYP_13013</name>
</gene>
<reference evidence="3 4" key="1">
    <citation type="journal article" date="2014" name="Genome Biol. Evol.">
        <title>The secreted proteins of Achlya hypogyna and Thraustotheca clavata identify the ancestral oomycete secretome and reveal gene acquisitions by horizontal gene transfer.</title>
        <authorList>
            <person name="Misner I."/>
            <person name="Blouin N."/>
            <person name="Leonard G."/>
            <person name="Richards T.A."/>
            <person name="Lane C.E."/>
        </authorList>
    </citation>
    <scope>NUCLEOTIDE SEQUENCE [LARGE SCALE GENOMIC DNA]</scope>
    <source>
        <strain evidence="3 4">ATCC 48635</strain>
    </source>
</reference>
<protein>
    <recommendedName>
        <fullName evidence="5">Secreted protein</fullName>
    </recommendedName>
</protein>
<keyword evidence="4" id="KW-1185">Reference proteome</keyword>